<dbReference type="InterPro" id="IPR000522">
    <property type="entry name" value="ABC_transptr_permease_BtuC"/>
</dbReference>
<keyword evidence="7 8" id="KW-0472">Membrane</keyword>
<comment type="similarity">
    <text evidence="2">Belongs to the binding-protein-dependent transport system permease family. FecCD subfamily.</text>
</comment>
<protein>
    <submittedName>
        <fullName evidence="9">ABC transporter permease</fullName>
    </submittedName>
</protein>
<evidence type="ECO:0000256" key="7">
    <source>
        <dbReference type="ARBA" id="ARBA00023136"/>
    </source>
</evidence>
<comment type="subcellular location">
    <subcellularLocation>
        <location evidence="1">Cell membrane</location>
        <topology evidence="1">Multi-pass membrane protein</topology>
    </subcellularLocation>
</comment>
<dbReference type="PANTHER" id="PTHR30472:SF25">
    <property type="entry name" value="ABC TRANSPORTER PERMEASE PROTEIN MJ0876-RELATED"/>
    <property type="match status" value="1"/>
</dbReference>
<feature type="transmembrane region" description="Helical" evidence="8">
    <location>
        <begin position="262"/>
        <end position="283"/>
    </location>
</feature>
<dbReference type="SUPFAM" id="SSF81345">
    <property type="entry name" value="ABC transporter involved in vitamin B12 uptake, BtuC"/>
    <property type="match status" value="1"/>
</dbReference>
<keyword evidence="3" id="KW-0813">Transport</keyword>
<dbReference type="InterPro" id="IPR037294">
    <property type="entry name" value="ABC_BtuC-like"/>
</dbReference>
<proteinExistence type="inferred from homology"/>
<evidence type="ECO:0000256" key="5">
    <source>
        <dbReference type="ARBA" id="ARBA00022692"/>
    </source>
</evidence>
<feature type="transmembrane region" description="Helical" evidence="8">
    <location>
        <begin position="78"/>
        <end position="97"/>
    </location>
</feature>
<keyword evidence="6 8" id="KW-1133">Transmembrane helix</keyword>
<dbReference type="OrthoDB" id="9811975at2"/>
<name>A0A917DEM6_9SPHN</name>
<sequence>MRRLSLLLLAALVIALPLSLLAGRVWIAPWAEPVPNATAILMELRLPRGLLAMVIGAGLGGAGAAMQGYLRNPLADPGLFGIAPGAALGAVMALFLGLAAIPFVLPAFALIGAGGAMALLAIIAGRTGGIALFTLAGLMIASLAGTLTSLAISLSPNPFSTSEIVTWLMGALTDRSWTDLWIAAPLTLAGLVVLWRTGPSLDALTLGEQAAVSLGVEAKRLQWWIVLGIGLVIGAGVAVAGIIGFVGLMVPHLVRPFTDRRPSTLIVPSALAGGLLVLVADTVCRALPMAIELRLGIALSLLGAPFFLALLLRLRRELA</sequence>
<keyword evidence="5 8" id="KW-0812">Transmembrane</keyword>
<dbReference type="Proteomes" id="UP000598997">
    <property type="component" value="Unassembled WGS sequence"/>
</dbReference>
<dbReference type="RefSeq" id="WP_066765640.1">
    <property type="nucleotide sequence ID" value="NZ_BMIO01000001.1"/>
</dbReference>
<keyword evidence="10" id="KW-1185">Reference proteome</keyword>
<accession>A0A917DEM6</accession>
<dbReference type="PANTHER" id="PTHR30472">
    <property type="entry name" value="FERRIC ENTEROBACTIN TRANSPORT SYSTEM PERMEASE PROTEIN"/>
    <property type="match status" value="1"/>
</dbReference>
<comment type="caution">
    <text evidence="9">The sequence shown here is derived from an EMBL/GenBank/DDBJ whole genome shotgun (WGS) entry which is preliminary data.</text>
</comment>
<evidence type="ECO:0000256" key="3">
    <source>
        <dbReference type="ARBA" id="ARBA00022448"/>
    </source>
</evidence>
<evidence type="ECO:0000256" key="6">
    <source>
        <dbReference type="ARBA" id="ARBA00022989"/>
    </source>
</evidence>
<feature type="transmembrane region" description="Helical" evidence="8">
    <location>
        <begin position="46"/>
        <end position="66"/>
    </location>
</feature>
<dbReference type="Gene3D" id="1.10.3470.10">
    <property type="entry name" value="ABC transporter involved in vitamin B12 uptake, BtuC"/>
    <property type="match status" value="1"/>
</dbReference>
<dbReference type="Pfam" id="PF01032">
    <property type="entry name" value="FecCD"/>
    <property type="match status" value="1"/>
</dbReference>
<feature type="transmembrane region" description="Helical" evidence="8">
    <location>
        <begin position="223"/>
        <end position="250"/>
    </location>
</feature>
<evidence type="ECO:0000256" key="8">
    <source>
        <dbReference type="SAM" id="Phobius"/>
    </source>
</evidence>
<dbReference type="AlphaFoldDB" id="A0A917DEM6"/>
<dbReference type="EMBL" id="BMIO01000001">
    <property type="protein sequence ID" value="GGD31983.1"/>
    <property type="molecule type" value="Genomic_DNA"/>
</dbReference>
<feature type="transmembrane region" description="Helical" evidence="8">
    <location>
        <begin position="130"/>
        <end position="152"/>
    </location>
</feature>
<evidence type="ECO:0000256" key="2">
    <source>
        <dbReference type="ARBA" id="ARBA00007935"/>
    </source>
</evidence>
<organism evidence="9 10">
    <name type="scientific">Croceicoccus pelagius</name>
    <dbReference type="NCBI Taxonomy" id="1703341"/>
    <lineage>
        <taxon>Bacteria</taxon>
        <taxon>Pseudomonadati</taxon>
        <taxon>Pseudomonadota</taxon>
        <taxon>Alphaproteobacteria</taxon>
        <taxon>Sphingomonadales</taxon>
        <taxon>Erythrobacteraceae</taxon>
        <taxon>Croceicoccus</taxon>
    </lineage>
</organism>
<feature type="transmembrane region" description="Helical" evidence="8">
    <location>
        <begin position="295"/>
        <end position="314"/>
    </location>
</feature>
<gene>
    <name evidence="9" type="ORF">GCM10010989_02540</name>
</gene>
<dbReference type="CDD" id="cd06550">
    <property type="entry name" value="TM_ABC_iron-siderophores_like"/>
    <property type="match status" value="1"/>
</dbReference>
<evidence type="ECO:0000313" key="10">
    <source>
        <dbReference type="Proteomes" id="UP000598997"/>
    </source>
</evidence>
<evidence type="ECO:0000256" key="4">
    <source>
        <dbReference type="ARBA" id="ARBA00022475"/>
    </source>
</evidence>
<feature type="transmembrane region" description="Helical" evidence="8">
    <location>
        <begin position="103"/>
        <end position="123"/>
    </location>
</feature>
<dbReference type="GO" id="GO:0022857">
    <property type="term" value="F:transmembrane transporter activity"/>
    <property type="evidence" value="ECO:0007669"/>
    <property type="project" value="InterPro"/>
</dbReference>
<evidence type="ECO:0000313" key="9">
    <source>
        <dbReference type="EMBL" id="GGD31983.1"/>
    </source>
</evidence>
<keyword evidence="4" id="KW-1003">Cell membrane</keyword>
<reference evidence="9 10" key="1">
    <citation type="journal article" date="2014" name="Int. J. Syst. Evol. Microbiol.">
        <title>Complete genome sequence of Corynebacterium casei LMG S-19264T (=DSM 44701T), isolated from a smear-ripened cheese.</title>
        <authorList>
            <consortium name="US DOE Joint Genome Institute (JGI-PGF)"/>
            <person name="Walter F."/>
            <person name="Albersmeier A."/>
            <person name="Kalinowski J."/>
            <person name="Ruckert C."/>
        </authorList>
    </citation>
    <scope>NUCLEOTIDE SEQUENCE [LARGE SCALE GENOMIC DNA]</scope>
    <source>
        <strain evidence="9 10">CGMCC 1.15358</strain>
    </source>
</reference>
<dbReference type="GO" id="GO:0005886">
    <property type="term" value="C:plasma membrane"/>
    <property type="evidence" value="ECO:0007669"/>
    <property type="project" value="UniProtKB-SubCell"/>
</dbReference>
<evidence type="ECO:0000256" key="1">
    <source>
        <dbReference type="ARBA" id="ARBA00004651"/>
    </source>
</evidence>